<proteinExistence type="predicted"/>
<evidence type="ECO:0000313" key="2">
    <source>
        <dbReference type="EnsemblPlants" id="EMT23511"/>
    </source>
</evidence>
<name>M8CJH9_AEGTA</name>
<sequence length="377" mass="42351">MANRPDARGPLSPGLPQRPPSHILENVPPMYHHHVGSALAINPSVWDRQNSYARDLIEAPSFLRGSVGNVGFPVSTQLHSVGLNNIFSQTGGNRMDLAMSPAQIGTSSPQQRGLFHGRSHMVPVPSFDFPVFCGVKTPRLFHFNHLIGLMLLTAIDKNHKGTYSFIYLPIDFKNSSLMNEDKHCRPILFHSNGPNAGDQEPFPMGPNIRARSGRSCTSSGEGNHQDIPSPSLRAKFYPRWETWRRVLPVSPVPTGMRINRRLRKMLLEEVVVVGGVGLRLPHHVHVMGMWLADGHGAMHWRGWHGGGAGWCRGGGWRRELWHGRDLQWEWCAEGSEVDDYRYGQTGGTDGWSRRRCLSNHMPSMWVADRWTDGHRVI</sequence>
<accession>M8CJH9</accession>
<protein>
    <recommendedName>
        <fullName evidence="1">Mei2-like C-terminal RNA recognition motif domain-containing protein</fullName>
    </recommendedName>
</protein>
<reference evidence="2" key="1">
    <citation type="submission" date="2015-06" db="UniProtKB">
        <authorList>
            <consortium name="EnsemblPlants"/>
        </authorList>
    </citation>
    <scope>IDENTIFICATION</scope>
</reference>
<dbReference type="ExpressionAtlas" id="M8CJH9">
    <property type="expression patterns" value="baseline"/>
</dbReference>
<dbReference type="InterPro" id="IPR007201">
    <property type="entry name" value="Mei2-like_Rrm_C"/>
</dbReference>
<evidence type="ECO:0000259" key="1">
    <source>
        <dbReference type="Pfam" id="PF04059"/>
    </source>
</evidence>
<feature type="domain" description="Mei2-like C-terminal RNA recognition motif" evidence="1">
    <location>
        <begin position="148"/>
        <end position="176"/>
    </location>
</feature>
<dbReference type="AlphaFoldDB" id="M8CJH9"/>
<organism evidence="2">
    <name type="scientific">Aegilops tauschii</name>
    <name type="common">Tausch's goatgrass</name>
    <name type="synonym">Aegilops squarrosa</name>
    <dbReference type="NCBI Taxonomy" id="37682"/>
    <lineage>
        <taxon>Eukaryota</taxon>
        <taxon>Viridiplantae</taxon>
        <taxon>Streptophyta</taxon>
        <taxon>Embryophyta</taxon>
        <taxon>Tracheophyta</taxon>
        <taxon>Spermatophyta</taxon>
        <taxon>Magnoliopsida</taxon>
        <taxon>Liliopsida</taxon>
        <taxon>Poales</taxon>
        <taxon>Poaceae</taxon>
        <taxon>BOP clade</taxon>
        <taxon>Pooideae</taxon>
        <taxon>Triticodae</taxon>
        <taxon>Triticeae</taxon>
        <taxon>Triticinae</taxon>
        <taxon>Aegilops</taxon>
    </lineage>
</organism>
<dbReference type="Pfam" id="PF04059">
    <property type="entry name" value="RRM_2"/>
    <property type="match status" value="1"/>
</dbReference>
<dbReference type="EnsemblPlants" id="EMT23511">
    <property type="protein sequence ID" value="EMT23511"/>
    <property type="gene ID" value="F775_33068"/>
</dbReference>